<dbReference type="Pfam" id="PF00589">
    <property type="entry name" value="Phage_integrase"/>
    <property type="match status" value="1"/>
</dbReference>
<dbReference type="GO" id="GO:0003677">
    <property type="term" value="F:DNA binding"/>
    <property type="evidence" value="ECO:0007669"/>
    <property type="project" value="UniProtKB-UniRule"/>
</dbReference>
<proteinExistence type="predicted"/>
<keyword evidence="3" id="KW-0132">Cell division</keyword>
<dbReference type="InterPro" id="IPR013762">
    <property type="entry name" value="Integrase-like_cat_sf"/>
</dbReference>
<dbReference type="InterPro" id="IPR004107">
    <property type="entry name" value="Integrase_SAM-like_N"/>
</dbReference>
<dbReference type="GO" id="GO:0051301">
    <property type="term" value="P:cell division"/>
    <property type="evidence" value="ECO:0007669"/>
    <property type="project" value="UniProtKB-KW"/>
</dbReference>
<keyword evidence="4" id="KW-0159">Chromosome partition</keyword>
<dbReference type="InterPro" id="IPR010998">
    <property type="entry name" value="Integrase_recombinase_N"/>
</dbReference>
<evidence type="ECO:0000313" key="12">
    <source>
        <dbReference type="EMBL" id="OHA55467.1"/>
    </source>
</evidence>
<evidence type="ECO:0008006" key="14">
    <source>
        <dbReference type="Google" id="ProtNLM"/>
    </source>
</evidence>
<dbReference type="InterPro" id="IPR044068">
    <property type="entry name" value="CB"/>
</dbReference>
<name>A0A1G2Q4I5_9BACT</name>
<evidence type="ECO:0000256" key="4">
    <source>
        <dbReference type="ARBA" id="ARBA00022829"/>
    </source>
</evidence>
<dbReference type="GO" id="GO:0007059">
    <property type="term" value="P:chromosome segregation"/>
    <property type="evidence" value="ECO:0007669"/>
    <property type="project" value="UniProtKB-KW"/>
</dbReference>
<evidence type="ECO:0000256" key="6">
    <source>
        <dbReference type="ARBA" id="ARBA00023125"/>
    </source>
</evidence>
<evidence type="ECO:0000313" key="13">
    <source>
        <dbReference type="Proteomes" id="UP000178936"/>
    </source>
</evidence>
<protein>
    <recommendedName>
        <fullName evidence="14">Tyrosine recombinase XerC</fullName>
    </recommendedName>
</protein>
<sequence length="295" mass="33738">MIKNLPDLIEDFLRYLKVQKGRTALTVRNYRLYLKRFLNWGNTSRLAQAADLTREKLRDYRLWLTRQKSLSGTTLSSATQNYHLTALRSFVNYLRHKDVATIPASSISLSPPQKRKVIFLTANDRRSLLQAVGQSHEPTLVKMRDEAIIELIAVSGLRVSELVMLEKSQFNLSSVRLSIIRRSTAYDLPLTAEVCRLLKNYLEHRTDQTNHAFIRHDRAADNKPGRLTPRSVQRSLERYRKLAGLKQKVTPHTLRHSFAYQLATQGADLATLQKSLGLKHPGGAHVYKETNKPGD</sequence>
<keyword evidence="6 9" id="KW-0238">DNA-binding</keyword>
<dbReference type="PANTHER" id="PTHR30349">
    <property type="entry name" value="PHAGE INTEGRASE-RELATED"/>
    <property type="match status" value="1"/>
</dbReference>
<keyword evidence="7" id="KW-0233">DNA recombination</keyword>
<accession>A0A1G2Q4I5</accession>
<evidence type="ECO:0000256" key="1">
    <source>
        <dbReference type="ARBA" id="ARBA00004496"/>
    </source>
</evidence>
<dbReference type="PANTHER" id="PTHR30349:SF77">
    <property type="entry name" value="TYROSINE RECOMBINASE XERC"/>
    <property type="match status" value="1"/>
</dbReference>
<dbReference type="SUPFAM" id="SSF56349">
    <property type="entry name" value="DNA breaking-rejoining enzymes"/>
    <property type="match status" value="1"/>
</dbReference>
<dbReference type="AlphaFoldDB" id="A0A1G2Q4I5"/>
<dbReference type="PROSITE" id="PS51900">
    <property type="entry name" value="CB"/>
    <property type="match status" value="1"/>
</dbReference>
<gene>
    <name evidence="12" type="ORF">A2226_02655</name>
</gene>
<dbReference type="InterPro" id="IPR050090">
    <property type="entry name" value="Tyrosine_recombinase_XerCD"/>
</dbReference>
<reference evidence="12 13" key="1">
    <citation type="journal article" date="2016" name="Nat. Commun.">
        <title>Thousands of microbial genomes shed light on interconnected biogeochemical processes in an aquifer system.</title>
        <authorList>
            <person name="Anantharaman K."/>
            <person name="Brown C.T."/>
            <person name="Hug L.A."/>
            <person name="Sharon I."/>
            <person name="Castelle C.J."/>
            <person name="Probst A.J."/>
            <person name="Thomas B.C."/>
            <person name="Singh A."/>
            <person name="Wilkins M.J."/>
            <person name="Karaoz U."/>
            <person name="Brodie E.L."/>
            <person name="Williams K.H."/>
            <person name="Hubbard S.S."/>
            <person name="Banfield J.F."/>
        </authorList>
    </citation>
    <scope>NUCLEOTIDE SEQUENCE [LARGE SCALE GENOMIC DNA]</scope>
</reference>
<evidence type="ECO:0000256" key="3">
    <source>
        <dbReference type="ARBA" id="ARBA00022618"/>
    </source>
</evidence>
<dbReference type="InterPro" id="IPR002104">
    <property type="entry name" value="Integrase_catalytic"/>
</dbReference>
<evidence type="ECO:0000259" key="11">
    <source>
        <dbReference type="PROSITE" id="PS51900"/>
    </source>
</evidence>
<keyword evidence="2" id="KW-0963">Cytoplasm</keyword>
<evidence type="ECO:0000259" key="10">
    <source>
        <dbReference type="PROSITE" id="PS51898"/>
    </source>
</evidence>
<dbReference type="Gene3D" id="1.10.443.10">
    <property type="entry name" value="Intergrase catalytic core"/>
    <property type="match status" value="1"/>
</dbReference>
<dbReference type="GO" id="GO:0006310">
    <property type="term" value="P:DNA recombination"/>
    <property type="evidence" value="ECO:0007669"/>
    <property type="project" value="UniProtKB-KW"/>
</dbReference>
<dbReference type="GO" id="GO:0015074">
    <property type="term" value="P:DNA integration"/>
    <property type="evidence" value="ECO:0007669"/>
    <property type="project" value="UniProtKB-KW"/>
</dbReference>
<dbReference type="Proteomes" id="UP000178936">
    <property type="component" value="Unassembled WGS sequence"/>
</dbReference>
<dbReference type="EMBL" id="MHTB01000013">
    <property type="protein sequence ID" value="OHA55467.1"/>
    <property type="molecule type" value="Genomic_DNA"/>
</dbReference>
<dbReference type="PROSITE" id="PS51898">
    <property type="entry name" value="TYR_RECOMBINASE"/>
    <property type="match status" value="1"/>
</dbReference>
<dbReference type="InterPro" id="IPR011010">
    <property type="entry name" value="DNA_brk_join_enz"/>
</dbReference>
<organism evidence="12 13">
    <name type="scientific">Candidatus Veblenbacteria bacterium RIFOXYA2_FULL_43_9</name>
    <dbReference type="NCBI Taxonomy" id="1802425"/>
    <lineage>
        <taxon>Bacteria</taxon>
        <taxon>Candidatus Vebleniibacteriota</taxon>
    </lineage>
</organism>
<dbReference type="GO" id="GO:0005737">
    <property type="term" value="C:cytoplasm"/>
    <property type="evidence" value="ECO:0007669"/>
    <property type="project" value="UniProtKB-SubCell"/>
</dbReference>
<evidence type="ECO:0000256" key="2">
    <source>
        <dbReference type="ARBA" id="ARBA00022490"/>
    </source>
</evidence>
<feature type="domain" description="Core-binding (CB)" evidence="11">
    <location>
        <begin position="3"/>
        <end position="95"/>
    </location>
</feature>
<evidence type="ECO:0000256" key="5">
    <source>
        <dbReference type="ARBA" id="ARBA00022908"/>
    </source>
</evidence>
<keyword evidence="8" id="KW-0131">Cell cycle</keyword>
<evidence type="ECO:0000256" key="9">
    <source>
        <dbReference type="PROSITE-ProRule" id="PRU01248"/>
    </source>
</evidence>
<comment type="caution">
    <text evidence="12">The sequence shown here is derived from an EMBL/GenBank/DDBJ whole genome shotgun (WGS) entry which is preliminary data.</text>
</comment>
<feature type="domain" description="Tyr recombinase" evidence="10">
    <location>
        <begin position="115"/>
        <end position="295"/>
    </location>
</feature>
<evidence type="ECO:0000256" key="7">
    <source>
        <dbReference type="ARBA" id="ARBA00023172"/>
    </source>
</evidence>
<dbReference type="Pfam" id="PF02899">
    <property type="entry name" value="Phage_int_SAM_1"/>
    <property type="match status" value="1"/>
</dbReference>
<comment type="subcellular location">
    <subcellularLocation>
        <location evidence="1">Cytoplasm</location>
    </subcellularLocation>
</comment>
<evidence type="ECO:0000256" key="8">
    <source>
        <dbReference type="ARBA" id="ARBA00023306"/>
    </source>
</evidence>
<dbReference type="Gene3D" id="1.10.150.130">
    <property type="match status" value="1"/>
</dbReference>
<keyword evidence="5" id="KW-0229">DNA integration</keyword>